<dbReference type="GO" id="GO:0045955">
    <property type="term" value="P:negative regulation of calcium ion-dependent exocytosis"/>
    <property type="evidence" value="ECO:0007669"/>
    <property type="project" value="TreeGrafter"/>
</dbReference>
<keyword evidence="2" id="KW-1185">Reference proteome</keyword>
<sequence>YTLTEGDFHHLKKARLTNLHIAPPALNILTIMECDSPENSISLREHHKTSLSIFQ</sequence>
<gene>
    <name evidence="1" type="ORF">DAT39_007207</name>
</gene>
<organism evidence="1 2">
    <name type="scientific">Clarias magur</name>
    <name type="common">Asian catfish</name>
    <name type="synonym">Macropteronotus magur</name>
    <dbReference type="NCBI Taxonomy" id="1594786"/>
    <lineage>
        <taxon>Eukaryota</taxon>
        <taxon>Metazoa</taxon>
        <taxon>Chordata</taxon>
        <taxon>Craniata</taxon>
        <taxon>Vertebrata</taxon>
        <taxon>Euteleostomi</taxon>
        <taxon>Actinopterygii</taxon>
        <taxon>Neopterygii</taxon>
        <taxon>Teleostei</taxon>
        <taxon>Ostariophysi</taxon>
        <taxon>Siluriformes</taxon>
        <taxon>Clariidae</taxon>
        <taxon>Clarias</taxon>
    </lineage>
</organism>
<dbReference type="EMBL" id="QNUK01000080">
    <property type="protein sequence ID" value="KAF5903078.1"/>
    <property type="molecule type" value="Genomic_DNA"/>
</dbReference>
<feature type="non-terminal residue" evidence="1">
    <location>
        <position position="55"/>
    </location>
</feature>
<dbReference type="AlphaFoldDB" id="A0A8J4XCW0"/>
<dbReference type="GO" id="GO:0030141">
    <property type="term" value="C:secretory granule"/>
    <property type="evidence" value="ECO:0007669"/>
    <property type="project" value="TreeGrafter"/>
</dbReference>
<comment type="caution">
    <text evidence="1">The sequence shown here is derived from an EMBL/GenBank/DDBJ whole genome shotgun (WGS) entry which is preliminary data.</text>
</comment>
<accession>A0A8J4XCW0</accession>
<dbReference type="PANTHER" id="PTHR28597:SF3">
    <property type="entry name" value="VOLTAGE-DEPENDENT CALCIUM CHANNEL BETA SUBUNIT-ASSOCIATED REGULATORY PROTEIN-LIKE"/>
    <property type="match status" value="1"/>
</dbReference>
<dbReference type="GO" id="GO:0005886">
    <property type="term" value="C:plasma membrane"/>
    <property type="evidence" value="ECO:0007669"/>
    <property type="project" value="TreeGrafter"/>
</dbReference>
<feature type="non-terminal residue" evidence="1">
    <location>
        <position position="1"/>
    </location>
</feature>
<reference evidence="1" key="1">
    <citation type="submission" date="2020-07" db="EMBL/GenBank/DDBJ databases">
        <title>Clarias magur genome sequencing, assembly and annotation.</title>
        <authorList>
            <person name="Kushwaha B."/>
            <person name="Kumar R."/>
            <person name="Das P."/>
            <person name="Joshi C.G."/>
            <person name="Kumar D."/>
            <person name="Nagpure N.S."/>
            <person name="Pandey M."/>
            <person name="Agarwal S."/>
            <person name="Srivastava S."/>
            <person name="Singh M."/>
            <person name="Sahoo L."/>
            <person name="Jayasankar P."/>
            <person name="Meher P.K."/>
            <person name="Koringa P.G."/>
            <person name="Iquebal M.A."/>
            <person name="Das S.P."/>
            <person name="Bit A."/>
            <person name="Patnaik S."/>
            <person name="Patel N."/>
            <person name="Shah T.M."/>
            <person name="Hinsu A."/>
            <person name="Jena J.K."/>
        </authorList>
    </citation>
    <scope>NUCLEOTIDE SEQUENCE</scope>
    <source>
        <strain evidence="1">CIFAMagur01</strain>
        <tissue evidence="1">Testis</tissue>
    </source>
</reference>
<dbReference type="GO" id="GO:0044325">
    <property type="term" value="F:transmembrane transporter binding"/>
    <property type="evidence" value="ECO:0007669"/>
    <property type="project" value="InterPro"/>
</dbReference>
<dbReference type="Proteomes" id="UP000727407">
    <property type="component" value="Unassembled WGS sequence"/>
</dbReference>
<proteinExistence type="predicted"/>
<dbReference type="InterPro" id="IPR037658">
    <property type="entry name" value="CBARP"/>
</dbReference>
<dbReference type="PANTHER" id="PTHR28597">
    <property type="entry name" value="VOLTAGE-DEPENDENT CALCIUM CHANNEL BETA SUBUNIT-ASSOCIATED REGULATORY PROTEIN"/>
    <property type="match status" value="1"/>
</dbReference>
<name>A0A8J4XCW0_CLAMG</name>
<evidence type="ECO:0000313" key="2">
    <source>
        <dbReference type="Proteomes" id="UP000727407"/>
    </source>
</evidence>
<dbReference type="OrthoDB" id="6247020at2759"/>
<protein>
    <submittedName>
        <fullName evidence="1">Voltage-dependent calcium channel beta subunit-associated regulatory protein-like isoform X1</fullName>
    </submittedName>
</protein>
<evidence type="ECO:0000313" key="1">
    <source>
        <dbReference type="EMBL" id="KAF5903078.1"/>
    </source>
</evidence>